<reference evidence="2" key="1">
    <citation type="journal article" date="2016" name="Nat. Commun.">
        <title>The channel catfish genome sequence provides insights into the evolution of scale formation in teleosts.</title>
        <authorList>
            <person name="Liu Z."/>
            <person name="Liu S."/>
            <person name="Yao J."/>
            <person name="Bao L."/>
            <person name="Zhang J."/>
            <person name="Li Y."/>
            <person name="Jiang C."/>
            <person name="Sun L."/>
            <person name="Wang R."/>
            <person name="Zhang Y."/>
            <person name="Zhou T."/>
            <person name="Zeng Q."/>
            <person name="Fu Q."/>
            <person name="Gao S."/>
            <person name="Li N."/>
            <person name="Koren S."/>
            <person name="Jiang Y."/>
            <person name="Zimin A."/>
            <person name="Xu P."/>
            <person name="Phillippy A.M."/>
            <person name="Geng X."/>
            <person name="Song L."/>
            <person name="Sun F."/>
            <person name="Li C."/>
            <person name="Wang X."/>
            <person name="Chen A."/>
            <person name="Jin Y."/>
            <person name="Yuan Z."/>
            <person name="Yang Y."/>
            <person name="Tan S."/>
            <person name="Peatman E."/>
            <person name="Lu J."/>
            <person name="Qin Z."/>
            <person name="Dunham R."/>
            <person name="Li Z."/>
            <person name="Sonstegard T."/>
            <person name="Feng J."/>
            <person name="Danzmann R.G."/>
            <person name="Schroeder S."/>
            <person name="Scheffler B."/>
            <person name="Duke M.V."/>
            <person name="Ballard L."/>
            <person name="Kucuktas H."/>
            <person name="Kaltenboeck L."/>
            <person name="Liu H."/>
            <person name="Armbruster J."/>
            <person name="Xie Y."/>
            <person name="Kirby M.L."/>
            <person name="Tian Y."/>
            <person name="Flanagan M.E."/>
            <person name="Mu W."/>
            <person name="Waldbieser G.C."/>
        </authorList>
    </citation>
    <scope>NUCLEOTIDE SEQUENCE [LARGE SCALE GENOMIC DNA]</scope>
    <source>
        <strain evidence="2">SDA103</strain>
    </source>
</reference>
<keyword evidence="2" id="KW-1185">Reference proteome</keyword>
<dbReference type="Gene3D" id="1.20.5.4090">
    <property type="match status" value="1"/>
</dbReference>
<evidence type="ECO:0000313" key="2">
    <source>
        <dbReference type="Proteomes" id="UP000221080"/>
    </source>
</evidence>
<accession>A0A2D0SL41</accession>
<sequence>MCEEKSKSQKSELMKLEEIRRNMEEMLFEVVREFKKERKERERERQYYCDLLAGYEDTKERLEHENANLKDQVTALHGSVEKLERELHETQQMCEEKSKSQKSELMKLEEIRRNMEEMLFEVVREFKKERKERERERKDHRNLLSQYEHIKGSRADAQKNAQNTQHCRTLEKEMLTLMEHLKCMQGLLEDPVRTEL</sequence>
<feature type="compositionally biased region" description="Basic and acidic residues" evidence="1">
    <location>
        <begin position="130"/>
        <end position="157"/>
    </location>
</feature>
<organism evidence="2 3">
    <name type="scientific">Ictalurus punctatus</name>
    <name type="common">Channel catfish</name>
    <name type="synonym">Silurus punctatus</name>
    <dbReference type="NCBI Taxonomy" id="7998"/>
    <lineage>
        <taxon>Eukaryota</taxon>
        <taxon>Metazoa</taxon>
        <taxon>Chordata</taxon>
        <taxon>Craniata</taxon>
        <taxon>Vertebrata</taxon>
        <taxon>Euteleostomi</taxon>
        <taxon>Actinopterygii</taxon>
        <taxon>Neopterygii</taxon>
        <taxon>Teleostei</taxon>
        <taxon>Ostariophysi</taxon>
        <taxon>Siluriformes</taxon>
        <taxon>Ictaluridae</taxon>
        <taxon>Ictalurus</taxon>
    </lineage>
</organism>
<dbReference type="RefSeq" id="XP_017343428.2">
    <property type="nucleotide sequence ID" value="XM_017487939.3"/>
</dbReference>
<name>A0A2D0SL41_ICTPU</name>
<dbReference type="Proteomes" id="UP000221080">
    <property type="component" value="Chromosome 15"/>
</dbReference>
<proteinExistence type="predicted"/>
<dbReference type="GeneID" id="108276339"/>
<evidence type="ECO:0000256" key="1">
    <source>
        <dbReference type="SAM" id="MobiDB-lite"/>
    </source>
</evidence>
<reference evidence="3" key="2">
    <citation type="submission" date="2025-08" db="UniProtKB">
        <authorList>
            <consortium name="RefSeq"/>
        </authorList>
    </citation>
    <scope>IDENTIFICATION</scope>
    <source>
        <tissue evidence="3">Blood</tissue>
    </source>
</reference>
<gene>
    <name evidence="3" type="primary">LOC108276339</name>
</gene>
<dbReference type="AlphaFoldDB" id="A0A2D0SL41"/>
<feature type="region of interest" description="Disordered" evidence="1">
    <location>
        <begin position="130"/>
        <end position="162"/>
    </location>
</feature>
<protein>
    <submittedName>
        <fullName evidence="3">RNA-binding protein 25-like isoform X2</fullName>
    </submittedName>
</protein>
<evidence type="ECO:0000313" key="3">
    <source>
        <dbReference type="RefSeq" id="XP_017343428.2"/>
    </source>
</evidence>